<evidence type="ECO:0000256" key="1">
    <source>
        <dbReference type="ARBA" id="ARBA00010164"/>
    </source>
</evidence>
<dbReference type="GO" id="GO:0005829">
    <property type="term" value="C:cytosol"/>
    <property type="evidence" value="ECO:0007669"/>
    <property type="project" value="TreeGrafter"/>
</dbReference>
<keyword evidence="2" id="KW-0808">Transferase</keyword>
<dbReference type="RefSeq" id="WP_284249528.1">
    <property type="nucleotide sequence ID" value="NZ_BSUM01000001.1"/>
</dbReference>
<sequence>MTTPRVLHLWLQGRHIGEIERLRSGRPRLRFDPESLRHWGVGARPLSYSLPLTPRRVESPELEIYLDNLLPEGALRTQLEREHGVRPGDALGLLAHVGQECAGAVQITTGDELPVPRLRPLTPGEVDRIVLDLPTLTSPDGESITASLGGVQSKVLLTRDGDGWSWPTGGAPSSHLLKPEPADPRAAVPRIIELEHWAMRVAARAGQAVARTEIGRFGGRLTLVVERFDREDGERFHQEDAAQALGIRPGDKYEPAAGEGRLRRLATGPGAEAEDPAVFRDDLLRQVTFRLLVGDGDAHAKNYSLMNRDGSFSVAPAYDVAPVFHVDPRFGDFGMRVDGQRRLARLGREHLVAEAESWGVPRGRARDVVQDVAASVRSALESTADLEGFDLVARVRARVDQVADGT</sequence>
<name>A0AA37UUJ9_9MICO</name>
<evidence type="ECO:0000313" key="7">
    <source>
        <dbReference type="Proteomes" id="UP001157161"/>
    </source>
</evidence>
<proteinExistence type="inferred from homology"/>
<dbReference type="PANTHER" id="PTHR37419">
    <property type="entry name" value="SERINE/THREONINE-PROTEIN KINASE TOXIN HIPA"/>
    <property type="match status" value="1"/>
</dbReference>
<reference evidence="6" key="1">
    <citation type="journal article" date="2014" name="Int. J. Syst. Evol. Microbiol.">
        <title>Complete genome sequence of Corynebacterium casei LMG S-19264T (=DSM 44701T), isolated from a smear-ripened cheese.</title>
        <authorList>
            <consortium name="US DOE Joint Genome Institute (JGI-PGF)"/>
            <person name="Walter F."/>
            <person name="Albersmeier A."/>
            <person name="Kalinowski J."/>
            <person name="Ruckert C."/>
        </authorList>
    </citation>
    <scope>NUCLEOTIDE SEQUENCE</scope>
    <source>
        <strain evidence="6">NBRC 112290</strain>
    </source>
</reference>
<reference evidence="6" key="2">
    <citation type="submission" date="2023-02" db="EMBL/GenBank/DDBJ databases">
        <authorList>
            <person name="Sun Q."/>
            <person name="Mori K."/>
        </authorList>
    </citation>
    <scope>NUCLEOTIDE SEQUENCE</scope>
    <source>
        <strain evidence="6">NBRC 112290</strain>
    </source>
</reference>
<dbReference type="NCBIfam" id="TIGR03071">
    <property type="entry name" value="couple_hipA"/>
    <property type="match status" value="1"/>
</dbReference>
<evidence type="ECO:0000259" key="4">
    <source>
        <dbReference type="Pfam" id="PF07804"/>
    </source>
</evidence>
<organism evidence="6 7">
    <name type="scientific">Litorihabitans aurantiacus</name>
    <dbReference type="NCBI Taxonomy" id="1930061"/>
    <lineage>
        <taxon>Bacteria</taxon>
        <taxon>Bacillati</taxon>
        <taxon>Actinomycetota</taxon>
        <taxon>Actinomycetes</taxon>
        <taxon>Micrococcales</taxon>
        <taxon>Beutenbergiaceae</taxon>
        <taxon>Litorihabitans</taxon>
    </lineage>
</organism>
<evidence type="ECO:0000256" key="2">
    <source>
        <dbReference type="ARBA" id="ARBA00022679"/>
    </source>
</evidence>
<comment type="caution">
    <text evidence="6">The sequence shown here is derived from an EMBL/GenBank/DDBJ whole genome shotgun (WGS) entry which is preliminary data.</text>
</comment>
<keyword evidence="3 6" id="KW-0418">Kinase</keyword>
<gene>
    <name evidence="6" type="ORF">GCM10025875_07690</name>
</gene>
<evidence type="ECO:0000259" key="5">
    <source>
        <dbReference type="Pfam" id="PF13657"/>
    </source>
</evidence>
<dbReference type="Pfam" id="PF07804">
    <property type="entry name" value="HipA_C"/>
    <property type="match status" value="1"/>
</dbReference>
<protein>
    <submittedName>
        <fullName evidence="6">Kinase Y4mE</fullName>
    </submittedName>
</protein>
<accession>A0AA37UUJ9</accession>
<dbReference type="AlphaFoldDB" id="A0AA37UUJ9"/>
<dbReference type="Pfam" id="PF13657">
    <property type="entry name" value="Couple_hipA"/>
    <property type="match status" value="1"/>
</dbReference>
<dbReference type="PANTHER" id="PTHR37419:SF1">
    <property type="entry name" value="SERINE_THREONINE-PROTEIN KINASE TOXIN HIPA"/>
    <property type="match status" value="1"/>
</dbReference>
<dbReference type="EMBL" id="BSUM01000001">
    <property type="protein sequence ID" value="GMA30777.1"/>
    <property type="molecule type" value="Genomic_DNA"/>
</dbReference>
<dbReference type="GO" id="GO:0004674">
    <property type="term" value="F:protein serine/threonine kinase activity"/>
    <property type="evidence" value="ECO:0007669"/>
    <property type="project" value="TreeGrafter"/>
</dbReference>
<feature type="domain" description="HipA N-terminal subdomain 1" evidence="5">
    <location>
        <begin position="7"/>
        <end position="107"/>
    </location>
</feature>
<dbReference type="InterPro" id="IPR012893">
    <property type="entry name" value="HipA-like_C"/>
</dbReference>
<evidence type="ECO:0000256" key="3">
    <source>
        <dbReference type="ARBA" id="ARBA00022777"/>
    </source>
</evidence>
<feature type="domain" description="HipA-like C-terminal" evidence="4">
    <location>
        <begin position="147"/>
        <end position="379"/>
    </location>
</feature>
<dbReference type="InterPro" id="IPR017508">
    <property type="entry name" value="HipA_N1"/>
</dbReference>
<comment type="similarity">
    <text evidence="1">Belongs to the HipA Ser/Thr kinase family.</text>
</comment>
<dbReference type="Proteomes" id="UP001157161">
    <property type="component" value="Unassembled WGS sequence"/>
</dbReference>
<keyword evidence="7" id="KW-1185">Reference proteome</keyword>
<evidence type="ECO:0000313" key="6">
    <source>
        <dbReference type="EMBL" id="GMA30777.1"/>
    </source>
</evidence>
<dbReference type="InterPro" id="IPR052028">
    <property type="entry name" value="HipA_Ser/Thr_kinase"/>
</dbReference>